<dbReference type="PANTHER" id="PTHR31672">
    <property type="entry name" value="BNACNNG10540D PROTEIN"/>
    <property type="match status" value="1"/>
</dbReference>
<dbReference type="AlphaFoldDB" id="A0AAN9LR95"/>
<dbReference type="InterPro" id="IPR006527">
    <property type="entry name" value="F-box-assoc_dom_typ1"/>
</dbReference>
<keyword evidence="3" id="KW-1185">Reference proteome</keyword>
<name>A0AAN9LR95_CANGL</name>
<dbReference type="InterPro" id="IPR001810">
    <property type="entry name" value="F-box_dom"/>
</dbReference>
<evidence type="ECO:0000313" key="2">
    <source>
        <dbReference type="EMBL" id="KAK7340707.1"/>
    </source>
</evidence>
<dbReference type="EMBL" id="JAYMYQ010000004">
    <property type="protein sequence ID" value="KAK7340707.1"/>
    <property type="molecule type" value="Genomic_DNA"/>
</dbReference>
<dbReference type="CDD" id="cd22157">
    <property type="entry name" value="F-box_AtFBW1-like"/>
    <property type="match status" value="1"/>
</dbReference>
<dbReference type="InterPro" id="IPR017451">
    <property type="entry name" value="F-box-assoc_interact_dom"/>
</dbReference>
<dbReference type="NCBIfam" id="TIGR01640">
    <property type="entry name" value="F_box_assoc_1"/>
    <property type="match status" value="1"/>
</dbReference>
<accession>A0AAN9LR95</accession>
<dbReference type="SUPFAM" id="SSF81383">
    <property type="entry name" value="F-box domain"/>
    <property type="match status" value="1"/>
</dbReference>
<dbReference type="Pfam" id="PF00646">
    <property type="entry name" value="F-box"/>
    <property type="match status" value="1"/>
</dbReference>
<dbReference type="InterPro" id="IPR050796">
    <property type="entry name" value="SCF_F-box_component"/>
</dbReference>
<reference evidence="2 3" key="1">
    <citation type="submission" date="2024-01" db="EMBL/GenBank/DDBJ databases">
        <title>The genomes of 5 underutilized Papilionoideae crops provide insights into root nodulation and disease resistanc.</title>
        <authorList>
            <person name="Jiang F."/>
        </authorList>
    </citation>
    <scope>NUCLEOTIDE SEQUENCE [LARGE SCALE GENOMIC DNA]</scope>
    <source>
        <strain evidence="2">LVBAO_FW01</strain>
        <tissue evidence="2">Leaves</tissue>
    </source>
</reference>
<dbReference type="PANTHER" id="PTHR31672:SF13">
    <property type="entry name" value="F-BOX PROTEIN CPR30-LIKE"/>
    <property type="match status" value="1"/>
</dbReference>
<feature type="domain" description="F-box" evidence="1">
    <location>
        <begin position="5"/>
        <end position="45"/>
    </location>
</feature>
<gene>
    <name evidence="2" type="ORF">VNO77_21417</name>
</gene>
<comment type="caution">
    <text evidence="2">The sequence shown here is derived from an EMBL/GenBank/DDBJ whole genome shotgun (WGS) entry which is preliminary data.</text>
</comment>
<dbReference type="Gene3D" id="1.20.1280.50">
    <property type="match status" value="1"/>
</dbReference>
<evidence type="ECO:0000313" key="3">
    <source>
        <dbReference type="Proteomes" id="UP001367508"/>
    </source>
</evidence>
<sequence>MNSTLSHELIVEILLRLPVKSLLRFKCVCKSWLSLISDPRFAKSHFDLAAAPTYRVLLKSGYGSSIQSMDIEASFHDDSAVSDLHIPHPSDAYVSNFRILGYCRGFIAFDYDAGDVMLWNPSTGVHKHIPYYHVDYMHKFLYGFGYDASTDDYLIIIKAHETNYYSYPDCSMQIWGTRFEFFSLKTNSWNKLEGIDFPDVGGNFQNRSTGSFLNGALHWLALSVDKKHFDAIIAFDLIERSLSEIPMPHDLTMGIENETNKLGLSVMERCLCLGYSDDRHEVAEIWIMKEYKVQSSWIKTNVVSTCDTPGKFFSPKCFTKSGGIIGTSGFGGLLKFNDKGELLEYRNYDKGFYLDGIPCVVCRESLLSLPNELG</sequence>
<protein>
    <recommendedName>
        <fullName evidence="1">F-box domain-containing protein</fullName>
    </recommendedName>
</protein>
<dbReference type="Proteomes" id="UP001367508">
    <property type="component" value="Unassembled WGS sequence"/>
</dbReference>
<dbReference type="InterPro" id="IPR036047">
    <property type="entry name" value="F-box-like_dom_sf"/>
</dbReference>
<organism evidence="2 3">
    <name type="scientific">Canavalia gladiata</name>
    <name type="common">Sword bean</name>
    <name type="synonym">Dolichos gladiatus</name>
    <dbReference type="NCBI Taxonomy" id="3824"/>
    <lineage>
        <taxon>Eukaryota</taxon>
        <taxon>Viridiplantae</taxon>
        <taxon>Streptophyta</taxon>
        <taxon>Embryophyta</taxon>
        <taxon>Tracheophyta</taxon>
        <taxon>Spermatophyta</taxon>
        <taxon>Magnoliopsida</taxon>
        <taxon>eudicotyledons</taxon>
        <taxon>Gunneridae</taxon>
        <taxon>Pentapetalae</taxon>
        <taxon>rosids</taxon>
        <taxon>fabids</taxon>
        <taxon>Fabales</taxon>
        <taxon>Fabaceae</taxon>
        <taxon>Papilionoideae</taxon>
        <taxon>50 kb inversion clade</taxon>
        <taxon>NPAAA clade</taxon>
        <taxon>indigoferoid/millettioid clade</taxon>
        <taxon>Phaseoleae</taxon>
        <taxon>Canavalia</taxon>
    </lineage>
</organism>
<dbReference type="Pfam" id="PF07734">
    <property type="entry name" value="FBA_1"/>
    <property type="match status" value="1"/>
</dbReference>
<dbReference type="SMART" id="SM00256">
    <property type="entry name" value="FBOX"/>
    <property type="match status" value="1"/>
</dbReference>
<evidence type="ECO:0000259" key="1">
    <source>
        <dbReference type="SMART" id="SM00256"/>
    </source>
</evidence>
<proteinExistence type="predicted"/>